<dbReference type="AlphaFoldDB" id="A0A381UHA0"/>
<dbReference type="InterPro" id="IPR035874">
    <property type="entry name" value="IDS"/>
</dbReference>
<keyword evidence="5" id="KW-0378">Hydrolase</keyword>
<sequence length="495" mass="56045">MFVGMRFSPCLLAALVLSISIQAADKKPNVLFIAIDDQNDWIGYLGGHPMVKTPNIDRLAKRGTAFTNAHCQAPLCNPSRTSLMTGLRPSTTGIYGLAPWFRTLPEFENLVTLPQYLKQHGGYTTYSTGKIFHGRYGRQKADKEFDVLGPGASGAPFPPKKLIGSTPFGNHKLMDWGVFPHKDQDKGDWKVASWAVEQLDAKPSEPFFLSVGFFLPHVPCFATQKWFDLYPDDDSVLPKILRGDRDDTPRFSWYMHWYLPEVRHKWLEESNQWRNLVRSYLACTSFVDSQVGRVLEALKRNEFDDNTVIVLWSDHGWHLGEKAISGKNTLWDDGTRVPLVFAGPGVKPGQVCAQPAELLDIYPTLTELLKLPENKKLEGHSLMPQLRNAQAERKWPAITTHNHDNHGVRSEHWRFIQYADGSQELYDMRKDPNEWANLAHDSKFAGVKAEHKKFLPKANRQPAPGSRARILTYVNGKVVWQGEEIKPNAPIPGLD</sequence>
<comment type="similarity">
    <text evidence="2">Belongs to the sulfatase family.</text>
</comment>
<evidence type="ECO:0000256" key="1">
    <source>
        <dbReference type="ARBA" id="ARBA00001913"/>
    </source>
</evidence>
<dbReference type="CDD" id="cd16030">
    <property type="entry name" value="iduronate-2-sulfatase"/>
    <property type="match status" value="1"/>
</dbReference>
<dbReference type="Pfam" id="PF00884">
    <property type="entry name" value="Sulfatase"/>
    <property type="match status" value="1"/>
</dbReference>
<feature type="domain" description="Sulfatase N-terminal" evidence="7">
    <location>
        <begin position="28"/>
        <end position="369"/>
    </location>
</feature>
<gene>
    <name evidence="8" type="ORF">METZ01_LOCUS80399</name>
</gene>
<keyword evidence="4" id="KW-0732">Signal</keyword>
<evidence type="ECO:0000313" key="8">
    <source>
        <dbReference type="EMBL" id="SVA27545.1"/>
    </source>
</evidence>
<evidence type="ECO:0000256" key="2">
    <source>
        <dbReference type="ARBA" id="ARBA00008779"/>
    </source>
</evidence>
<evidence type="ECO:0000256" key="3">
    <source>
        <dbReference type="ARBA" id="ARBA00022723"/>
    </source>
</evidence>
<accession>A0A381UHA0</accession>
<dbReference type="InterPro" id="IPR017850">
    <property type="entry name" value="Alkaline_phosphatase_core_sf"/>
</dbReference>
<organism evidence="8">
    <name type="scientific">marine metagenome</name>
    <dbReference type="NCBI Taxonomy" id="408172"/>
    <lineage>
        <taxon>unclassified sequences</taxon>
        <taxon>metagenomes</taxon>
        <taxon>ecological metagenomes</taxon>
    </lineage>
</organism>
<keyword evidence="6" id="KW-0106">Calcium</keyword>
<dbReference type="SUPFAM" id="SSF53649">
    <property type="entry name" value="Alkaline phosphatase-like"/>
    <property type="match status" value="1"/>
</dbReference>
<evidence type="ECO:0000256" key="6">
    <source>
        <dbReference type="ARBA" id="ARBA00022837"/>
    </source>
</evidence>
<dbReference type="Gene3D" id="3.40.720.10">
    <property type="entry name" value="Alkaline Phosphatase, subunit A"/>
    <property type="match status" value="1"/>
</dbReference>
<proteinExistence type="inferred from homology"/>
<dbReference type="InterPro" id="IPR000917">
    <property type="entry name" value="Sulfatase_N"/>
</dbReference>
<reference evidence="8" key="1">
    <citation type="submission" date="2018-05" db="EMBL/GenBank/DDBJ databases">
        <authorList>
            <person name="Lanie J.A."/>
            <person name="Ng W.-L."/>
            <person name="Kazmierczak K.M."/>
            <person name="Andrzejewski T.M."/>
            <person name="Davidsen T.M."/>
            <person name="Wayne K.J."/>
            <person name="Tettelin H."/>
            <person name="Glass J.I."/>
            <person name="Rusch D."/>
            <person name="Podicherti R."/>
            <person name="Tsui H.-C.T."/>
            <person name="Winkler M.E."/>
        </authorList>
    </citation>
    <scope>NUCLEOTIDE SEQUENCE</scope>
</reference>
<protein>
    <recommendedName>
        <fullName evidence="7">Sulfatase N-terminal domain-containing protein</fullName>
    </recommendedName>
</protein>
<keyword evidence="3" id="KW-0479">Metal-binding</keyword>
<evidence type="ECO:0000259" key="7">
    <source>
        <dbReference type="Pfam" id="PF00884"/>
    </source>
</evidence>
<name>A0A381UHA0_9ZZZZ</name>
<dbReference type="PANTHER" id="PTHR45953:SF1">
    <property type="entry name" value="IDURONATE 2-SULFATASE"/>
    <property type="match status" value="1"/>
</dbReference>
<evidence type="ECO:0000256" key="5">
    <source>
        <dbReference type="ARBA" id="ARBA00022801"/>
    </source>
</evidence>
<dbReference type="PANTHER" id="PTHR45953">
    <property type="entry name" value="IDURONATE 2-SULFATASE"/>
    <property type="match status" value="1"/>
</dbReference>
<evidence type="ECO:0000256" key="4">
    <source>
        <dbReference type="ARBA" id="ARBA00022729"/>
    </source>
</evidence>
<dbReference type="GO" id="GO:0005737">
    <property type="term" value="C:cytoplasm"/>
    <property type="evidence" value="ECO:0007669"/>
    <property type="project" value="TreeGrafter"/>
</dbReference>
<dbReference type="GO" id="GO:0004423">
    <property type="term" value="F:iduronate-2-sulfatase activity"/>
    <property type="evidence" value="ECO:0007669"/>
    <property type="project" value="InterPro"/>
</dbReference>
<dbReference type="EMBL" id="UINC01006440">
    <property type="protein sequence ID" value="SVA27545.1"/>
    <property type="molecule type" value="Genomic_DNA"/>
</dbReference>
<comment type="cofactor">
    <cofactor evidence="1">
        <name>Ca(2+)</name>
        <dbReference type="ChEBI" id="CHEBI:29108"/>
    </cofactor>
</comment>
<dbReference type="GO" id="GO:0046872">
    <property type="term" value="F:metal ion binding"/>
    <property type="evidence" value="ECO:0007669"/>
    <property type="project" value="UniProtKB-KW"/>
</dbReference>